<protein>
    <submittedName>
        <fullName evidence="11">Physarolisin II</fullName>
    </submittedName>
</protein>
<feature type="region of interest" description="Disordered" evidence="8">
    <location>
        <begin position="28"/>
        <end position="51"/>
    </location>
</feature>
<evidence type="ECO:0000256" key="1">
    <source>
        <dbReference type="ARBA" id="ARBA00001913"/>
    </source>
</evidence>
<dbReference type="InterPro" id="IPR000209">
    <property type="entry name" value="Peptidase_S8/S53_dom"/>
</dbReference>
<keyword evidence="5" id="KW-0720">Serine protease</keyword>
<dbReference type="SMART" id="SM00944">
    <property type="entry name" value="Pro-kuma_activ"/>
    <property type="match status" value="1"/>
</dbReference>
<evidence type="ECO:0000256" key="5">
    <source>
        <dbReference type="ARBA" id="ARBA00022825"/>
    </source>
</evidence>
<evidence type="ECO:0000256" key="7">
    <source>
        <dbReference type="ARBA" id="ARBA00023145"/>
    </source>
</evidence>
<dbReference type="GO" id="GO:0004252">
    <property type="term" value="F:serine-type endopeptidase activity"/>
    <property type="evidence" value="ECO:0007669"/>
    <property type="project" value="InterPro"/>
</dbReference>
<keyword evidence="3" id="KW-0479">Metal-binding</keyword>
<evidence type="ECO:0000256" key="4">
    <source>
        <dbReference type="ARBA" id="ARBA00022801"/>
    </source>
</evidence>
<keyword evidence="6" id="KW-0106">Calcium</keyword>
<dbReference type="SUPFAM" id="SSF52743">
    <property type="entry name" value="Subtilisin-like"/>
    <property type="match status" value="1"/>
</dbReference>
<sequence>MRRSLTLLVAAVVAGGLAGAVPAAAGASTDDRAAIPRSHPSWATPKSKVGDADQGARIDFRVYLKTRNQAGAEALARAVSTPGSAQFHHYLSPAQVRSQFAPTKSTVDEVRSWLTGAGFRVGDVPSNNMYVAASGSAAQVQQAFGVQLGKYSVGGTTLRAADKDLTVPNAIAKDVLGVSGVDQTTARKAPRHTTGANTKTAGTRASRSAKPGAVPPGPGFRNSGPCSAFYGERIDTTDPAYKGVQRPYAPCGYKPGQLRSAYGVDGLVNKGIDGRGTTVAIVDAFGSPTIFKDASTYAKKNDPAHPLTRALYSEKVYPPTPGMEDPDQCDAAGWYGEETLDVEAVHGLAPGAKIYFVGAADCMDNNIDIALNDIVANRSADLVSNSYGDLGEDVPAEEVQAFNQIAVQAALEGIGLYFSSGDSGDEVDNLGFPSPDFSASSPWVTAVGGTAIAIGADGKRQFETGWETNKSSLVNGVYSTPVYTSGGGGGTSRLFAEPFYQKGIVPDALAAKNQTGNARGRVVPDISAVGDPNTGFLVGQTQTFSDGVYYDQYRIGGTSLASPVFAGIVAVADDLDHFHHGFINPALYQLTSRTGVIYDVQHVDNAAVQRIDFANGENASDGLLDSVRELDYQGLTIHTTRGYDDITGLGSPNGLPFLLLL</sequence>
<dbReference type="InterPro" id="IPR030400">
    <property type="entry name" value="Sedolisin_dom"/>
</dbReference>
<feature type="chain" id="PRO_5020356878" evidence="9">
    <location>
        <begin position="26"/>
        <end position="661"/>
    </location>
</feature>
<evidence type="ECO:0000313" key="11">
    <source>
        <dbReference type="EMBL" id="TDQ00197.1"/>
    </source>
</evidence>
<accession>A0A4R6SFE3</accession>
<feature type="signal peptide" evidence="9">
    <location>
        <begin position="1"/>
        <end position="25"/>
    </location>
</feature>
<dbReference type="RefSeq" id="WP_133848943.1">
    <property type="nucleotide sequence ID" value="NZ_SNXZ01000002.1"/>
</dbReference>
<keyword evidence="2" id="KW-0645">Protease</keyword>
<dbReference type="InterPro" id="IPR015366">
    <property type="entry name" value="S53_propep"/>
</dbReference>
<gene>
    <name evidence="11" type="ORF">EV186_10258</name>
</gene>
<dbReference type="InterPro" id="IPR050819">
    <property type="entry name" value="Tripeptidyl-peptidase_I"/>
</dbReference>
<evidence type="ECO:0000256" key="9">
    <source>
        <dbReference type="SAM" id="SignalP"/>
    </source>
</evidence>
<dbReference type="CDD" id="cd11377">
    <property type="entry name" value="Pro-peptidase_S53"/>
    <property type="match status" value="1"/>
</dbReference>
<evidence type="ECO:0000256" key="3">
    <source>
        <dbReference type="ARBA" id="ARBA00022723"/>
    </source>
</evidence>
<dbReference type="OrthoDB" id="3480681at2"/>
<dbReference type="GO" id="GO:0006508">
    <property type="term" value="P:proteolysis"/>
    <property type="evidence" value="ECO:0007669"/>
    <property type="project" value="UniProtKB-KW"/>
</dbReference>
<evidence type="ECO:0000256" key="8">
    <source>
        <dbReference type="SAM" id="MobiDB-lite"/>
    </source>
</evidence>
<keyword evidence="12" id="KW-1185">Reference proteome</keyword>
<keyword evidence="9" id="KW-0732">Signal</keyword>
<comment type="cofactor">
    <cofactor evidence="1">
        <name>Ca(2+)</name>
        <dbReference type="ChEBI" id="CHEBI:29108"/>
    </cofactor>
</comment>
<evidence type="ECO:0000259" key="10">
    <source>
        <dbReference type="PROSITE" id="PS51695"/>
    </source>
</evidence>
<dbReference type="Proteomes" id="UP000295444">
    <property type="component" value="Unassembled WGS sequence"/>
</dbReference>
<dbReference type="GO" id="GO:0008240">
    <property type="term" value="F:tripeptidyl-peptidase activity"/>
    <property type="evidence" value="ECO:0007669"/>
    <property type="project" value="TreeGrafter"/>
</dbReference>
<dbReference type="AlphaFoldDB" id="A0A4R6SFE3"/>
<proteinExistence type="predicted"/>
<dbReference type="PROSITE" id="PS00138">
    <property type="entry name" value="SUBTILASE_SER"/>
    <property type="match status" value="1"/>
</dbReference>
<dbReference type="Gene3D" id="3.40.50.200">
    <property type="entry name" value="Peptidase S8/S53 domain"/>
    <property type="match status" value="1"/>
</dbReference>
<name>A0A4R6SFE3_LABRH</name>
<reference evidence="11 12" key="1">
    <citation type="submission" date="2019-03" db="EMBL/GenBank/DDBJ databases">
        <title>Genomic Encyclopedia of Type Strains, Phase IV (KMG-IV): sequencing the most valuable type-strain genomes for metagenomic binning, comparative biology and taxonomic classification.</title>
        <authorList>
            <person name="Goeker M."/>
        </authorList>
    </citation>
    <scope>NUCLEOTIDE SEQUENCE [LARGE SCALE GENOMIC DNA]</scope>
    <source>
        <strain evidence="11 12">DSM 45361</strain>
    </source>
</reference>
<dbReference type="GO" id="GO:0046872">
    <property type="term" value="F:metal ion binding"/>
    <property type="evidence" value="ECO:0007669"/>
    <property type="project" value="UniProtKB-KW"/>
</dbReference>
<dbReference type="InterPro" id="IPR023828">
    <property type="entry name" value="Peptidase_S8_Ser-AS"/>
</dbReference>
<dbReference type="CDD" id="cd04056">
    <property type="entry name" value="Peptidases_S53"/>
    <property type="match status" value="1"/>
</dbReference>
<organism evidence="11 12">
    <name type="scientific">Labedaea rhizosphaerae</name>
    <dbReference type="NCBI Taxonomy" id="598644"/>
    <lineage>
        <taxon>Bacteria</taxon>
        <taxon>Bacillati</taxon>
        <taxon>Actinomycetota</taxon>
        <taxon>Actinomycetes</taxon>
        <taxon>Pseudonocardiales</taxon>
        <taxon>Pseudonocardiaceae</taxon>
        <taxon>Labedaea</taxon>
    </lineage>
</organism>
<keyword evidence="7" id="KW-0865">Zymogen</keyword>
<feature type="compositionally biased region" description="Polar residues" evidence="8">
    <location>
        <begin position="194"/>
        <end position="206"/>
    </location>
</feature>
<evidence type="ECO:0000313" key="12">
    <source>
        <dbReference type="Proteomes" id="UP000295444"/>
    </source>
</evidence>
<comment type="caution">
    <text evidence="11">The sequence shown here is derived from an EMBL/GenBank/DDBJ whole genome shotgun (WGS) entry which is preliminary data.</text>
</comment>
<evidence type="ECO:0000256" key="6">
    <source>
        <dbReference type="ARBA" id="ARBA00022837"/>
    </source>
</evidence>
<dbReference type="EMBL" id="SNXZ01000002">
    <property type="protein sequence ID" value="TDQ00197.1"/>
    <property type="molecule type" value="Genomic_DNA"/>
</dbReference>
<dbReference type="PANTHER" id="PTHR14218">
    <property type="entry name" value="PROTEASE S8 TRIPEPTIDYL PEPTIDASE I CLN2"/>
    <property type="match status" value="1"/>
</dbReference>
<keyword evidence="4" id="KW-0378">Hydrolase</keyword>
<dbReference type="Pfam" id="PF09286">
    <property type="entry name" value="Pro-kuma_activ"/>
    <property type="match status" value="1"/>
</dbReference>
<feature type="domain" description="Peptidase S53" evidence="10">
    <location>
        <begin position="252"/>
        <end position="661"/>
    </location>
</feature>
<dbReference type="PANTHER" id="PTHR14218:SF15">
    <property type="entry name" value="TRIPEPTIDYL-PEPTIDASE 1"/>
    <property type="match status" value="1"/>
</dbReference>
<evidence type="ECO:0000256" key="2">
    <source>
        <dbReference type="ARBA" id="ARBA00022670"/>
    </source>
</evidence>
<dbReference type="InterPro" id="IPR036852">
    <property type="entry name" value="Peptidase_S8/S53_dom_sf"/>
</dbReference>
<dbReference type="Pfam" id="PF00082">
    <property type="entry name" value="Peptidase_S8"/>
    <property type="match status" value="1"/>
</dbReference>
<feature type="region of interest" description="Disordered" evidence="8">
    <location>
        <begin position="184"/>
        <end position="221"/>
    </location>
</feature>
<dbReference type="PROSITE" id="PS51695">
    <property type="entry name" value="SEDOLISIN"/>
    <property type="match status" value="1"/>
</dbReference>
<dbReference type="SUPFAM" id="SSF54897">
    <property type="entry name" value="Protease propeptides/inhibitors"/>
    <property type="match status" value="1"/>
</dbReference>